<dbReference type="Pfam" id="PF23377">
    <property type="entry name" value="Beta-prop_IFT122_2nd"/>
    <property type="match status" value="1"/>
</dbReference>
<dbReference type="Gene3D" id="1.10.287.70">
    <property type="match status" value="1"/>
</dbReference>
<evidence type="ECO:0000313" key="15">
    <source>
        <dbReference type="WBParaSite" id="TCONS_00016400.p1"/>
    </source>
</evidence>
<keyword evidence="8" id="KW-0812">Transmembrane</keyword>
<sequence length="1561" mass="179823">MVSTIYDIAFKPDGTELIAAADNKVLVYDGSDGTLLKSLKGHKDYVYAVTYSYTGELFASGSADKSVIIWNDSHEGTLKYSHNESVQCIAFNPFSNTLLSCSVTDFGLWQESNKNVSKYKVYSRCCTCAWNSSGEIFAIGMFDGSVGIRSETDGELLHSIIRPGGEPVWALTFASPRIDYTTQSSKGKINYGPVHYPGETLVVTDWSKTISFYNLEGKIVPPNEKNLDFDVFSIAYMNNGSFLIAGGINKNILLYTREGTCLGCVAIMDSWVTVIKVKPKSNTIVVGCVDGGIACYQLMFSTVHGLHKDKYAYRLNMTDVIIQHLNKQINTRINCGDLVKKVAVYNNKLAIQLSDKINIYNQVSGDKENEILDYRLVERINQNFECSLLVICSEHLILCQEKRLQCYDFKGIRQREWVMDSLIRYIKVIGGPSGKEAILLGLRNGLICKIFVDNPFPVIVYQLKNAVRCLDISQEKKKLAIVDENGVCTTVSLLTKEIFFSEPNSSSVAYNTDNENLLCYSGNNILSVKALNFTPNIQKMQGFVVGFSGKKVFSLHLYQMSTIEVPLTNHMYQYLEKKMYKEAYDIAILGVTENDWSILGNDALENFDFEIAKKSFAKIKDCRSLMLIYEVEEMFNKGLSKPQILGYIFSYQGRFRDAATVYQQNDLEINALDMFSELRMFDEAQEYMLKTSVTTQKAILRKKAEWAELSNNMAIAAKMLVDSEDYDKAIQIMIDNDWLDMVLQTLRKINKGNTELLRTIGYYLIKKEEFNVASSIFTSINDVRSLLNMHIAARQWDDAFAICHNNQQYMDIVYLPYARWLAEEGRFDEAQEAYKKSGNISEAFSVLNSLAKNSLNEKRYIDSSYYYWKLAITYLLKSQTKLKYIDKFYESLRYADVYYAYDTVYKCTIEPYTSIRKDNLFNILRYLILNINDIPNISRIQILLTFVELCKEFKAYKTARLALDQLTQLNYPIYYESQIHYSLIDIRVTPFTDNEDLLPLCFKCGLHNPLLGKKNCTQCKTEFLYSFYSFEILPLVEVKIDNDITDEEAVNLISKETGDGDVNISSIIHSNDPTKDIILTKDQLLRLDNTNCFIQKWQKPLKYRYFLNVLQDINISQCEECFKFFLLDDYEEAFLENDCCPFCRKKIIHPQDVDKLVNVNYQIKVHLYTKLLQGINQKRKEFISNEVLPNIFNNSKLLVFIHDDKTIYLNELLLEKLIIYENYVYEKRINKVHNTSFSQSINYAFTTITTLGYNNINPITREGKILSLLFSIIGIPLTIIVIKDIEYLLVKFFSLPCIIGKQLWYIFRFCTLQPAEEDEFERKIKQSGGRIFTDYRLNTAEKLLHMPLFIAIMSLLGWIIIGVIIATYHLPYLDNYTIIFFIFNLLSTIGSGQIDLQNFSFLYQIFFYIYTIIGLSIVSLFINIIHVKFNKAYWLPAKMYLPLNGNNSGIQVATMDSFDDDLNLTESPLYHYTTMGIFQTENKCALLQALRYDNVLVDESIQTIDDPEQNKETKNLTFYNPNINDKKSYDDVKSLMCETYKGKPPRIISFKNDPSIKEIRR</sequence>
<dbReference type="Pfam" id="PF25144">
    <property type="entry name" value="Zn_ribbon_IFT122"/>
    <property type="match status" value="1"/>
</dbReference>
<dbReference type="SMART" id="SM00320">
    <property type="entry name" value="WD40"/>
    <property type="match status" value="7"/>
</dbReference>
<keyword evidence="4" id="KW-0677">Repeat</keyword>
<name>A0AAF5I4F4_STRER</name>
<dbReference type="PANTHER" id="PTHR12764">
    <property type="entry name" value="WD REPEAT DOMAIN-RELATED"/>
    <property type="match status" value="1"/>
</dbReference>
<dbReference type="PANTHER" id="PTHR12764:SF4">
    <property type="entry name" value="INTRAFLAGELLAR TRANSPORT PROTEIN 122 HOMOLOG"/>
    <property type="match status" value="1"/>
</dbReference>
<dbReference type="WBParaSite" id="TCONS_00016400.p1">
    <property type="protein sequence ID" value="TCONS_00016400.p1"/>
    <property type="gene ID" value="XLOC_010997"/>
</dbReference>
<evidence type="ECO:0000256" key="7">
    <source>
        <dbReference type="PROSITE-ProRule" id="PRU00221"/>
    </source>
</evidence>
<feature type="transmembrane region" description="Helical" evidence="8">
    <location>
        <begin position="1348"/>
        <end position="1370"/>
    </location>
</feature>
<dbReference type="InterPro" id="IPR013099">
    <property type="entry name" value="K_chnl_dom"/>
</dbReference>
<evidence type="ECO:0000313" key="14">
    <source>
        <dbReference type="Proteomes" id="UP000035681"/>
    </source>
</evidence>
<evidence type="ECO:0000259" key="10">
    <source>
        <dbReference type="Pfam" id="PF23377"/>
    </source>
</evidence>
<dbReference type="InterPro" id="IPR056152">
    <property type="entry name" value="Beta-prop_IFT122_2nd"/>
</dbReference>
<feature type="domain" description="IFT122 first beta-propeller" evidence="11">
    <location>
        <begin position="4"/>
        <end position="174"/>
    </location>
</feature>
<evidence type="ECO:0000259" key="11">
    <source>
        <dbReference type="Pfam" id="PF23381"/>
    </source>
</evidence>
<dbReference type="Proteomes" id="UP000035681">
    <property type="component" value="Unplaced"/>
</dbReference>
<dbReference type="Pfam" id="PF23381">
    <property type="entry name" value="Beta-prop_IFT122_1st"/>
    <property type="match status" value="2"/>
</dbReference>
<evidence type="ECO:0000259" key="12">
    <source>
        <dbReference type="Pfam" id="PF25144"/>
    </source>
</evidence>
<comment type="subcellular location">
    <subcellularLocation>
        <location evidence="1">Cell projection</location>
        <location evidence="1">Cilium</location>
    </subcellularLocation>
</comment>
<keyword evidence="14" id="KW-1185">Reference proteome</keyword>
<dbReference type="GO" id="GO:0097730">
    <property type="term" value="C:non-motile cilium"/>
    <property type="evidence" value="ECO:0007669"/>
    <property type="project" value="TreeGrafter"/>
</dbReference>
<feature type="repeat" description="WD" evidence="7">
    <location>
        <begin position="39"/>
        <end position="71"/>
    </location>
</feature>
<keyword evidence="8" id="KW-0472">Membrane</keyword>
<feature type="domain" description="Intraflagellar transport protein 122 homolog TPR" evidence="13">
    <location>
        <begin position="568"/>
        <end position="933"/>
    </location>
</feature>
<dbReference type="Pfam" id="PF07885">
    <property type="entry name" value="Ion_trans_2"/>
    <property type="match status" value="1"/>
</dbReference>
<evidence type="ECO:0000256" key="3">
    <source>
        <dbReference type="ARBA" id="ARBA00022574"/>
    </source>
</evidence>
<dbReference type="Gene3D" id="1.25.40.470">
    <property type="match status" value="1"/>
</dbReference>
<dbReference type="InterPro" id="IPR001680">
    <property type="entry name" value="WD40_rpt"/>
</dbReference>
<dbReference type="InterPro" id="IPR015943">
    <property type="entry name" value="WD40/YVTN_repeat-like_dom_sf"/>
</dbReference>
<evidence type="ECO:0000256" key="5">
    <source>
        <dbReference type="ARBA" id="ARBA00023069"/>
    </source>
</evidence>
<keyword evidence="3 7" id="KW-0853">WD repeat</keyword>
<dbReference type="GO" id="GO:0061512">
    <property type="term" value="P:protein localization to cilium"/>
    <property type="evidence" value="ECO:0007669"/>
    <property type="project" value="TreeGrafter"/>
</dbReference>
<evidence type="ECO:0000256" key="8">
    <source>
        <dbReference type="SAM" id="Phobius"/>
    </source>
</evidence>
<dbReference type="Pfam" id="PF25295">
    <property type="entry name" value="TPR_IFT122"/>
    <property type="match status" value="1"/>
</dbReference>
<dbReference type="SUPFAM" id="SSF81324">
    <property type="entry name" value="Voltage-gated potassium channels"/>
    <property type="match status" value="2"/>
</dbReference>
<evidence type="ECO:0000256" key="1">
    <source>
        <dbReference type="ARBA" id="ARBA00004138"/>
    </source>
</evidence>
<dbReference type="InterPro" id="IPR039857">
    <property type="entry name" value="Ift122/121"/>
</dbReference>
<dbReference type="InterPro" id="IPR057411">
    <property type="entry name" value="TPR_IFT122"/>
</dbReference>
<feature type="domain" description="Potassium channel" evidence="9">
    <location>
        <begin position="1215"/>
        <end position="1285"/>
    </location>
</feature>
<keyword evidence="6" id="KW-0966">Cell projection</keyword>
<dbReference type="SUPFAM" id="SSF50978">
    <property type="entry name" value="WD40 repeat-like"/>
    <property type="match status" value="2"/>
</dbReference>
<keyword evidence="8" id="KW-1133">Transmembrane helix</keyword>
<protein>
    <recommendedName>
        <fullName evidence="2">Intraflagellar transport protein 122 homolog</fullName>
    </recommendedName>
</protein>
<accession>A0AAF5I4F4</accession>
<dbReference type="InterPro" id="IPR036322">
    <property type="entry name" value="WD40_repeat_dom_sf"/>
</dbReference>
<dbReference type="InterPro" id="IPR056838">
    <property type="entry name" value="Zn_ribbon_IFT122"/>
</dbReference>
<dbReference type="GO" id="GO:0035721">
    <property type="term" value="P:intraciliary retrograde transport"/>
    <property type="evidence" value="ECO:0007669"/>
    <property type="project" value="TreeGrafter"/>
</dbReference>
<dbReference type="PROSITE" id="PS50082">
    <property type="entry name" value="WD_REPEATS_2"/>
    <property type="match status" value="1"/>
</dbReference>
<feature type="domain" description="IFT122 zinc ribbon" evidence="12">
    <location>
        <begin position="994"/>
        <end position="1036"/>
    </location>
</feature>
<dbReference type="GO" id="GO:0030991">
    <property type="term" value="C:intraciliary transport particle A"/>
    <property type="evidence" value="ECO:0007669"/>
    <property type="project" value="TreeGrafter"/>
</dbReference>
<reference evidence="15" key="1">
    <citation type="submission" date="2024-02" db="UniProtKB">
        <authorList>
            <consortium name="WormBaseParasite"/>
        </authorList>
    </citation>
    <scope>IDENTIFICATION</scope>
</reference>
<evidence type="ECO:0000256" key="6">
    <source>
        <dbReference type="ARBA" id="ARBA00023273"/>
    </source>
</evidence>
<feature type="domain" description="IFT122 first beta-propeller" evidence="11">
    <location>
        <begin position="200"/>
        <end position="299"/>
    </location>
</feature>
<feature type="transmembrane region" description="Helical" evidence="8">
    <location>
        <begin position="1265"/>
        <end position="1282"/>
    </location>
</feature>
<dbReference type="AlphaFoldDB" id="A0AAF5I4F4"/>
<evidence type="ECO:0000256" key="4">
    <source>
        <dbReference type="ARBA" id="ARBA00022737"/>
    </source>
</evidence>
<dbReference type="GO" id="GO:1905515">
    <property type="term" value="P:non-motile cilium assembly"/>
    <property type="evidence" value="ECO:0007669"/>
    <property type="project" value="TreeGrafter"/>
</dbReference>
<organism evidence="14 15">
    <name type="scientific">Strongyloides stercoralis</name>
    <name type="common">Threadworm</name>
    <dbReference type="NCBI Taxonomy" id="6248"/>
    <lineage>
        <taxon>Eukaryota</taxon>
        <taxon>Metazoa</taxon>
        <taxon>Ecdysozoa</taxon>
        <taxon>Nematoda</taxon>
        <taxon>Chromadorea</taxon>
        <taxon>Rhabditida</taxon>
        <taxon>Tylenchina</taxon>
        <taxon>Panagrolaimomorpha</taxon>
        <taxon>Strongyloidoidea</taxon>
        <taxon>Strongyloididae</taxon>
        <taxon>Strongyloides</taxon>
    </lineage>
</organism>
<evidence type="ECO:0000256" key="2">
    <source>
        <dbReference type="ARBA" id="ARBA00019442"/>
    </source>
</evidence>
<dbReference type="Gene3D" id="2.130.10.10">
    <property type="entry name" value="YVTN repeat-like/Quinoprotein amine dehydrogenase"/>
    <property type="match status" value="2"/>
</dbReference>
<evidence type="ECO:0000259" key="9">
    <source>
        <dbReference type="Pfam" id="PF07885"/>
    </source>
</evidence>
<feature type="transmembrane region" description="Helical" evidence="8">
    <location>
        <begin position="1401"/>
        <end position="1422"/>
    </location>
</feature>
<dbReference type="PROSITE" id="PS50294">
    <property type="entry name" value="WD_REPEATS_REGION"/>
    <property type="match status" value="1"/>
</dbReference>
<feature type="transmembrane region" description="Helical" evidence="8">
    <location>
        <begin position="1376"/>
        <end position="1394"/>
    </location>
</feature>
<evidence type="ECO:0000259" key="13">
    <source>
        <dbReference type="Pfam" id="PF25295"/>
    </source>
</evidence>
<keyword evidence="5" id="KW-0969">Cilium</keyword>
<proteinExistence type="predicted"/>
<dbReference type="InterPro" id="IPR056153">
    <property type="entry name" value="Beta-prop_IFT122_1st"/>
</dbReference>
<feature type="domain" description="IFT122 second beta-propeller" evidence="10">
    <location>
        <begin position="304"/>
        <end position="560"/>
    </location>
</feature>